<reference evidence="10" key="2">
    <citation type="journal article" date="2014" name="Nat. Commun.">
        <title>The cavefish genome reveals candidate genes for eye loss.</title>
        <authorList>
            <person name="McGaugh S.E."/>
            <person name="Gross J.B."/>
            <person name="Aken B."/>
            <person name="Blin M."/>
            <person name="Borowsky R."/>
            <person name="Chalopin D."/>
            <person name="Hinaux H."/>
            <person name="Jeffery W.R."/>
            <person name="Keene A."/>
            <person name="Ma L."/>
            <person name="Minx P."/>
            <person name="Murphy D."/>
            <person name="O'Quin K.E."/>
            <person name="Retaux S."/>
            <person name="Rohner N."/>
            <person name="Searle S.M."/>
            <person name="Stahl B.A."/>
            <person name="Tabin C."/>
            <person name="Volff J.N."/>
            <person name="Yoshizawa M."/>
            <person name="Warren W.C."/>
        </authorList>
    </citation>
    <scope>NUCLEOTIDE SEQUENCE [LARGE SCALE GENOMIC DNA]</scope>
    <source>
        <strain evidence="10">female</strain>
    </source>
</reference>
<accession>A0A3B1KDM6</accession>
<keyword evidence="6" id="KW-1133">Transmembrane helix</keyword>
<dbReference type="PANTHER" id="PTHR44337">
    <property type="entry name" value="CARCINOEMBRYONIC ANTIGEN-RELATED CELL ADHESION MOLECULE 8"/>
    <property type="match status" value="1"/>
</dbReference>
<evidence type="ECO:0000256" key="6">
    <source>
        <dbReference type="SAM" id="Phobius"/>
    </source>
</evidence>
<protein>
    <recommendedName>
        <fullName evidence="8">Ig-like domain-containing protein</fullName>
    </recommendedName>
</protein>
<dbReference type="InterPro" id="IPR036179">
    <property type="entry name" value="Ig-like_dom_sf"/>
</dbReference>
<reference evidence="9" key="3">
    <citation type="submission" date="2025-08" db="UniProtKB">
        <authorList>
            <consortium name="Ensembl"/>
        </authorList>
    </citation>
    <scope>IDENTIFICATION</scope>
</reference>
<dbReference type="InterPro" id="IPR052598">
    <property type="entry name" value="IgSF_CEA-related"/>
</dbReference>
<feature type="transmembrane region" description="Helical" evidence="6">
    <location>
        <begin position="314"/>
        <end position="336"/>
    </location>
</feature>
<dbReference type="STRING" id="7994.ENSAMXP00000051804"/>
<dbReference type="InterPro" id="IPR003598">
    <property type="entry name" value="Ig_sub2"/>
</dbReference>
<evidence type="ECO:0000259" key="8">
    <source>
        <dbReference type="PROSITE" id="PS50835"/>
    </source>
</evidence>
<sequence length="419" mass="44955">MMAARALCCALMLLLCGGVCSGENLILPSKLQNATQETALFKPISLPTETFMGYTWNFGSLLVINVVGTLNSTSAAYRNRISLDKTTLALELRNLTLNDSGDYILSVNGDKGSYTATTRLEVFERISGARLIGPSDLIMEGNSTTLTCEGKGTVDSIKWFKNNENLSPSSSITFSSDNRSVTISPIRRADRGDYNCTLINPVSSGSASYKMTVNFGPDSIRVDGRSEVEEEGNVELSCKTDSEPAPLYKWEFNGTEKPEVTTETFIVNSAKFSDSGNYTCIARNNVTKLEATASRTVVVKEKGSLTGGSLSPGAIAGIVIGVLLGVAAVVALIFCLKKRPKSCSKEDKQNGVAQNGGEHELNYAEVRHVQPDQSVVNMGHSTQTRHGTPAMVRANRGAAPNQGVKPPAPTEVTYSEVKK</sequence>
<dbReference type="Gene3D" id="2.60.40.10">
    <property type="entry name" value="Immunoglobulins"/>
    <property type="match status" value="3"/>
</dbReference>
<feature type="domain" description="Ig-like" evidence="8">
    <location>
        <begin position="124"/>
        <end position="214"/>
    </location>
</feature>
<evidence type="ECO:0000313" key="9">
    <source>
        <dbReference type="Ensembl" id="ENSAMXP00000051804.1"/>
    </source>
</evidence>
<keyword evidence="2" id="KW-1015">Disulfide bond</keyword>
<dbReference type="PROSITE" id="PS50835">
    <property type="entry name" value="IG_LIKE"/>
    <property type="match status" value="2"/>
</dbReference>
<proteinExistence type="predicted"/>
<keyword evidence="6" id="KW-0812">Transmembrane</keyword>
<dbReference type="InterPro" id="IPR007110">
    <property type="entry name" value="Ig-like_dom"/>
</dbReference>
<dbReference type="SUPFAM" id="SSF48726">
    <property type="entry name" value="Immunoglobulin"/>
    <property type="match status" value="3"/>
</dbReference>
<evidence type="ECO:0000256" key="2">
    <source>
        <dbReference type="ARBA" id="ARBA00023157"/>
    </source>
</evidence>
<dbReference type="FunCoup" id="A0A3B1KDM6">
    <property type="interactions" value="120"/>
</dbReference>
<dbReference type="InterPro" id="IPR013098">
    <property type="entry name" value="Ig_I-set"/>
</dbReference>
<dbReference type="Pfam" id="PF07679">
    <property type="entry name" value="I-set"/>
    <property type="match status" value="1"/>
</dbReference>
<evidence type="ECO:0000313" key="10">
    <source>
        <dbReference type="Proteomes" id="UP000018467"/>
    </source>
</evidence>
<dbReference type="InterPro" id="IPR003599">
    <property type="entry name" value="Ig_sub"/>
</dbReference>
<dbReference type="AlphaFoldDB" id="A0A3B1KDM6"/>
<feature type="chain" id="PRO_5017428190" description="Ig-like domain-containing protein" evidence="7">
    <location>
        <begin position="23"/>
        <end position="419"/>
    </location>
</feature>
<evidence type="ECO:0000256" key="5">
    <source>
        <dbReference type="SAM" id="MobiDB-lite"/>
    </source>
</evidence>
<evidence type="ECO:0000256" key="3">
    <source>
        <dbReference type="ARBA" id="ARBA00023180"/>
    </source>
</evidence>
<dbReference type="CDD" id="cd00096">
    <property type="entry name" value="Ig"/>
    <property type="match status" value="1"/>
</dbReference>
<dbReference type="Ensembl" id="ENSAMXT00000044035.1">
    <property type="protein sequence ID" value="ENSAMXP00000051804.1"/>
    <property type="gene ID" value="ENSAMXG00000043617.1"/>
</dbReference>
<keyword evidence="3" id="KW-0325">Glycoprotein</keyword>
<dbReference type="Bgee" id="ENSAMXG00000043617">
    <property type="expression patterns" value="Expressed in mesonephros and 9 other cell types or tissues"/>
</dbReference>
<evidence type="ECO:0000256" key="1">
    <source>
        <dbReference type="ARBA" id="ARBA00022729"/>
    </source>
</evidence>
<dbReference type="Pfam" id="PF13927">
    <property type="entry name" value="Ig_3"/>
    <property type="match status" value="1"/>
</dbReference>
<dbReference type="SMART" id="SM00409">
    <property type="entry name" value="IG"/>
    <property type="match status" value="3"/>
</dbReference>
<organism evidence="9 10">
    <name type="scientific">Astyanax mexicanus</name>
    <name type="common">Blind cave fish</name>
    <name type="synonym">Astyanax fasciatus mexicanus</name>
    <dbReference type="NCBI Taxonomy" id="7994"/>
    <lineage>
        <taxon>Eukaryota</taxon>
        <taxon>Metazoa</taxon>
        <taxon>Chordata</taxon>
        <taxon>Craniata</taxon>
        <taxon>Vertebrata</taxon>
        <taxon>Euteleostomi</taxon>
        <taxon>Actinopterygii</taxon>
        <taxon>Neopterygii</taxon>
        <taxon>Teleostei</taxon>
        <taxon>Ostariophysi</taxon>
        <taxon>Characiformes</taxon>
        <taxon>Characoidei</taxon>
        <taxon>Acestrorhamphidae</taxon>
        <taxon>Acestrorhamphinae</taxon>
        <taxon>Astyanax</taxon>
    </lineage>
</organism>
<feature type="region of interest" description="Disordered" evidence="5">
    <location>
        <begin position="395"/>
        <end position="419"/>
    </location>
</feature>
<dbReference type="InterPro" id="IPR013783">
    <property type="entry name" value="Ig-like_fold"/>
</dbReference>
<feature type="signal peptide" evidence="7">
    <location>
        <begin position="1"/>
        <end position="22"/>
    </location>
</feature>
<feature type="domain" description="Ig-like" evidence="8">
    <location>
        <begin position="217"/>
        <end position="298"/>
    </location>
</feature>
<keyword evidence="10" id="KW-1185">Reference proteome</keyword>
<reference evidence="9" key="4">
    <citation type="submission" date="2025-09" db="UniProtKB">
        <authorList>
            <consortium name="Ensembl"/>
        </authorList>
    </citation>
    <scope>IDENTIFICATION</scope>
</reference>
<dbReference type="PANTHER" id="PTHR44337:SF16">
    <property type="entry name" value="CARCINOEMBRYONIC ANTIGEN-RELATED CELL ADHESION MOLECULE 20-LIKE-RELATED"/>
    <property type="match status" value="1"/>
</dbReference>
<dbReference type="GeneTree" id="ENSGT01100000263479"/>
<keyword evidence="4" id="KW-0393">Immunoglobulin domain</keyword>
<keyword evidence="6" id="KW-0472">Membrane</keyword>
<keyword evidence="1 7" id="KW-0732">Signal</keyword>
<dbReference type="SMART" id="SM00408">
    <property type="entry name" value="IGc2"/>
    <property type="match status" value="2"/>
</dbReference>
<name>A0A3B1KDM6_ASTMX</name>
<dbReference type="InParanoid" id="A0A3B1KDM6"/>
<evidence type="ECO:0000256" key="7">
    <source>
        <dbReference type="SAM" id="SignalP"/>
    </source>
</evidence>
<evidence type="ECO:0000256" key="4">
    <source>
        <dbReference type="ARBA" id="ARBA00023319"/>
    </source>
</evidence>
<reference evidence="10" key="1">
    <citation type="submission" date="2013-03" db="EMBL/GenBank/DDBJ databases">
        <authorList>
            <person name="Jeffery W."/>
            <person name="Warren W."/>
            <person name="Wilson R.K."/>
        </authorList>
    </citation>
    <scope>NUCLEOTIDE SEQUENCE</scope>
    <source>
        <strain evidence="10">female</strain>
    </source>
</reference>
<dbReference type="Proteomes" id="UP000018467">
    <property type="component" value="Unassembled WGS sequence"/>
</dbReference>